<accession>A0ABW8T9I1</accession>
<feature type="transmembrane region" description="Helical" evidence="1">
    <location>
        <begin position="312"/>
        <end position="331"/>
    </location>
</feature>
<feature type="transmembrane region" description="Helical" evidence="1">
    <location>
        <begin position="95"/>
        <end position="117"/>
    </location>
</feature>
<keyword evidence="1" id="KW-0472">Membrane</keyword>
<dbReference type="Proteomes" id="UP001623592">
    <property type="component" value="Unassembled WGS sequence"/>
</dbReference>
<name>A0ABW8T9I1_9CLOT</name>
<evidence type="ECO:0000256" key="1">
    <source>
        <dbReference type="SAM" id="Phobius"/>
    </source>
</evidence>
<feature type="transmembrane region" description="Helical" evidence="1">
    <location>
        <begin position="54"/>
        <end position="83"/>
    </location>
</feature>
<dbReference type="PANTHER" id="PTHR30336:SF18">
    <property type="entry name" value="MEMBRANE PROTEIN"/>
    <property type="match status" value="1"/>
</dbReference>
<dbReference type="PANTHER" id="PTHR30336">
    <property type="entry name" value="INNER MEMBRANE PROTEIN, PROBABLE PERMEASE"/>
    <property type="match status" value="1"/>
</dbReference>
<gene>
    <name evidence="3" type="ORF">ACJDT4_01160</name>
</gene>
<comment type="caution">
    <text evidence="3">The sequence shown here is derived from an EMBL/GenBank/DDBJ whole genome shotgun (WGS) entry which is preliminary data.</text>
</comment>
<keyword evidence="4" id="KW-1185">Reference proteome</keyword>
<feature type="transmembrane region" description="Helical" evidence="1">
    <location>
        <begin position="28"/>
        <end position="48"/>
    </location>
</feature>
<keyword evidence="1" id="KW-0812">Transmembrane</keyword>
<feature type="transmembrane region" description="Helical" evidence="1">
    <location>
        <begin position="6"/>
        <end position="21"/>
    </location>
</feature>
<sequence>MIFCYIGIIFLILFGISFIREKRRFKNAVYLLCAILNMGFYSVILMIGTQNTMLNLLVVALALCVMPIGIVVTSILFIAAGIITIKREGFRIPNLLALAFGIGIWTPLILFCLLEVSHLMSKWFIGITYFSMIVVLYIGFTFVALLIYSSLYCILPKGKNYDYIIIHGAGLLDGERVSPLLAKRIDKGIEAFKRFNGKAKIIVSGGKGADEKISEAEAMKRYLLEKNIDEKNIICEDKSTTTLENLKYSKKIMDNEKKNYKCIFVTNNYHVFRTGLFAKKINLKAEGLGCKTALYYLPSAFIREYIAIMWSMKWYSIVILGIPLLLMILSGL</sequence>
<evidence type="ECO:0000313" key="4">
    <source>
        <dbReference type="Proteomes" id="UP001623592"/>
    </source>
</evidence>
<keyword evidence="1" id="KW-1133">Transmembrane helix</keyword>
<dbReference type="Pfam" id="PF02698">
    <property type="entry name" value="DUF218"/>
    <property type="match status" value="1"/>
</dbReference>
<feature type="transmembrane region" description="Helical" evidence="1">
    <location>
        <begin position="123"/>
        <end position="148"/>
    </location>
</feature>
<proteinExistence type="predicted"/>
<dbReference type="InterPro" id="IPR014729">
    <property type="entry name" value="Rossmann-like_a/b/a_fold"/>
</dbReference>
<evidence type="ECO:0000313" key="3">
    <source>
        <dbReference type="EMBL" id="MFL0249016.1"/>
    </source>
</evidence>
<dbReference type="CDD" id="cd06259">
    <property type="entry name" value="YdcF-like"/>
    <property type="match status" value="1"/>
</dbReference>
<protein>
    <submittedName>
        <fullName evidence="3">YdcF family protein</fullName>
    </submittedName>
</protein>
<organism evidence="3 4">
    <name type="scientific">Clostridium neuense</name>
    <dbReference type="NCBI Taxonomy" id="1728934"/>
    <lineage>
        <taxon>Bacteria</taxon>
        <taxon>Bacillati</taxon>
        <taxon>Bacillota</taxon>
        <taxon>Clostridia</taxon>
        <taxon>Eubacteriales</taxon>
        <taxon>Clostridiaceae</taxon>
        <taxon>Clostridium</taxon>
    </lineage>
</organism>
<feature type="domain" description="DUF218" evidence="2">
    <location>
        <begin position="162"/>
        <end position="307"/>
    </location>
</feature>
<dbReference type="EMBL" id="JBJIAA010000001">
    <property type="protein sequence ID" value="MFL0249016.1"/>
    <property type="molecule type" value="Genomic_DNA"/>
</dbReference>
<evidence type="ECO:0000259" key="2">
    <source>
        <dbReference type="Pfam" id="PF02698"/>
    </source>
</evidence>
<reference evidence="3 4" key="1">
    <citation type="submission" date="2024-11" db="EMBL/GenBank/DDBJ databases">
        <authorList>
            <person name="Heng Y.C."/>
            <person name="Lim A.C.H."/>
            <person name="Lee J.K.Y."/>
            <person name="Kittelmann S."/>
        </authorList>
    </citation>
    <scope>NUCLEOTIDE SEQUENCE [LARGE SCALE GENOMIC DNA]</scope>
    <source>
        <strain evidence="3 4">WILCCON 0114</strain>
    </source>
</reference>
<dbReference type="InterPro" id="IPR051599">
    <property type="entry name" value="Cell_Envelope_Assoc"/>
</dbReference>
<dbReference type="InterPro" id="IPR003848">
    <property type="entry name" value="DUF218"/>
</dbReference>
<dbReference type="Gene3D" id="3.40.50.620">
    <property type="entry name" value="HUPs"/>
    <property type="match status" value="1"/>
</dbReference>
<dbReference type="RefSeq" id="WP_406785691.1">
    <property type="nucleotide sequence ID" value="NZ_JBJIAA010000001.1"/>
</dbReference>